<evidence type="ECO:0000313" key="4">
    <source>
        <dbReference type="Proteomes" id="UP000318710"/>
    </source>
</evidence>
<gene>
    <name evidence="3" type="ORF">EVA93_03720</name>
</gene>
<proteinExistence type="predicted"/>
<dbReference type="AlphaFoldDB" id="A0A520MZS4"/>
<dbReference type="PANTHER" id="PTHR12788:SF10">
    <property type="entry name" value="PROTEIN-TYROSINE SULFOTRANSFERASE"/>
    <property type="match status" value="1"/>
</dbReference>
<dbReference type="InterPro" id="IPR011990">
    <property type="entry name" value="TPR-like_helical_dom_sf"/>
</dbReference>
<evidence type="ECO:0000256" key="1">
    <source>
        <dbReference type="ARBA" id="ARBA00022679"/>
    </source>
</evidence>
<dbReference type="SUPFAM" id="SSF52540">
    <property type="entry name" value="P-loop containing nucleoside triphosphate hydrolases"/>
    <property type="match status" value="1"/>
</dbReference>
<dbReference type="InterPro" id="IPR026634">
    <property type="entry name" value="TPST-like"/>
</dbReference>
<keyword evidence="2" id="KW-0802">TPR repeat</keyword>
<protein>
    <submittedName>
        <fullName evidence="3">Sulfotransferase family protein</fullName>
    </submittedName>
</protein>
<dbReference type="InterPro" id="IPR019734">
    <property type="entry name" value="TPR_rpt"/>
</dbReference>
<dbReference type="EMBL" id="SHBF01000022">
    <property type="protein sequence ID" value="RZO26721.1"/>
    <property type="molecule type" value="Genomic_DNA"/>
</dbReference>
<accession>A0A520MZS4</accession>
<dbReference type="Gene3D" id="3.40.50.300">
    <property type="entry name" value="P-loop containing nucleotide triphosphate hydrolases"/>
    <property type="match status" value="1"/>
</dbReference>
<sequence>MSPDLKKIIPEKLYEASVLIASNKQHKAEKLLREYLFENPLDVNAMKLLADIGIRQRAYFDAGNLLTRALDIEPEYDEARLSYANLLHARQLPFESLKQIEILLEKNPKNIHYLNLKAVNLAQANKHAEALKLFREIKKGFNSKILNNGQFYLQFGHTLRANGDVKEAIEAYLEAIKCKEGYGEAYWGLANLKTYKFSQTDFERIKRLLNDKNCKRHDYFHLLFSLGKAEEDRGNFKNSIAAYMKGNQVKSKEVLWNVDEFAHECKKIKSFFTREFFEKFKNVGSDLSDPIFVVGLPRSGSTLIEQILSSHSLIEGTTEHQNIIALSRKISKKRKSSDKSHYPSGILNIKKDEFKKMGQAYINNTLDQRNTSKPYFIDKMPNNFFHIGLIHLILPNAKIIDARRNPMDCCFSNYKQLFGSGQGFTYSLNRIANYYIEYIELMNHWDKVFPGKVHRVIYEDMVKDTENEIEKLIKFCGFEIEDGCFEFYKNKRAVRTPSSEQVRQPIYSKGIGYWKNFEEWLTPLKEILEKYG</sequence>
<dbReference type="Proteomes" id="UP000318710">
    <property type="component" value="Unassembled WGS sequence"/>
</dbReference>
<feature type="repeat" description="TPR" evidence="2">
    <location>
        <begin position="149"/>
        <end position="182"/>
    </location>
</feature>
<dbReference type="Gene3D" id="1.25.40.10">
    <property type="entry name" value="Tetratricopeptide repeat domain"/>
    <property type="match status" value="1"/>
</dbReference>
<comment type="caution">
    <text evidence="3">The sequence shown here is derived from an EMBL/GenBank/DDBJ whole genome shotgun (WGS) entry which is preliminary data.</text>
</comment>
<dbReference type="Pfam" id="PF13469">
    <property type="entry name" value="Sulfotransfer_3"/>
    <property type="match status" value="1"/>
</dbReference>
<name>A0A520MZS4_9GAMM</name>
<dbReference type="GO" id="GO:0008476">
    <property type="term" value="F:protein-tyrosine sulfotransferase activity"/>
    <property type="evidence" value="ECO:0007669"/>
    <property type="project" value="InterPro"/>
</dbReference>
<dbReference type="SUPFAM" id="SSF48452">
    <property type="entry name" value="TPR-like"/>
    <property type="match status" value="1"/>
</dbReference>
<evidence type="ECO:0000313" key="3">
    <source>
        <dbReference type="EMBL" id="RZO26721.1"/>
    </source>
</evidence>
<dbReference type="SMART" id="SM00028">
    <property type="entry name" value="TPR"/>
    <property type="match status" value="2"/>
</dbReference>
<evidence type="ECO:0000256" key="2">
    <source>
        <dbReference type="PROSITE-ProRule" id="PRU00339"/>
    </source>
</evidence>
<keyword evidence="1 3" id="KW-0808">Transferase</keyword>
<dbReference type="PANTHER" id="PTHR12788">
    <property type="entry name" value="PROTEIN-TYROSINE SULFOTRANSFERASE 2"/>
    <property type="match status" value="1"/>
</dbReference>
<dbReference type="PROSITE" id="PS50005">
    <property type="entry name" value="TPR"/>
    <property type="match status" value="1"/>
</dbReference>
<dbReference type="InterPro" id="IPR027417">
    <property type="entry name" value="P-loop_NTPase"/>
</dbReference>
<reference evidence="3 4" key="1">
    <citation type="submission" date="2019-02" db="EMBL/GenBank/DDBJ databases">
        <title>Prokaryotic population dynamics and viral predation in marine succession experiment using metagenomics: the confinement effect.</title>
        <authorList>
            <person name="Haro-Moreno J.M."/>
            <person name="Rodriguez-Valera F."/>
            <person name="Lopez-Perez M."/>
        </authorList>
    </citation>
    <scope>NUCLEOTIDE SEQUENCE [LARGE SCALE GENOMIC DNA]</scope>
    <source>
        <strain evidence="3">MED-G160</strain>
    </source>
</reference>
<dbReference type="Pfam" id="PF14559">
    <property type="entry name" value="TPR_19"/>
    <property type="match status" value="1"/>
</dbReference>
<organism evidence="3 4">
    <name type="scientific">SAR86 cluster bacterium</name>
    <dbReference type="NCBI Taxonomy" id="2030880"/>
    <lineage>
        <taxon>Bacteria</taxon>
        <taxon>Pseudomonadati</taxon>
        <taxon>Pseudomonadota</taxon>
        <taxon>Gammaproteobacteria</taxon>
        <taxon>SAR86 cluster</taxon>
    </lineage>
</organism>